<dbReference type="EMBL" id="CP037920">
    <property type="protein sequence ID" value="QDT96723.1"/>
    <property type="molecule type" value="Genomic_DNA"/>
</dbReference>
<feature type="transmembrane region" description="Helical" evidence="1">
    <location>
        <begin position="132"/>
        <end position="152"/>
    </location>
</feature>
<feature type="transmembrane region" description="Helical" evidence="1">
    <location>
        <begin position="241"/>
        <end position="263"/>
    </location>
</feature>
<reference evidence="2 3" key="1">
    <citation type="submission" date="2019-03" db="EMBL/GenBank/DDBJ databases">
        <title>Deep-cultivation of Planctomycetes and their phenomic and genomic characterization uncovers novel biology.</title>
        <authorList>
            <person name="Wiegand S."/>
            <person name="Jogler M."/>
            <person name="Boedeker C."/>
            <person name="Pinto D."/>
            <person name="Vollmers J."/>
            <person name="Rivas-Marin E."/>
            <person name="Kohn T."/>
            <person name="Peeters S.H."/>
            <person name="Heuer A."/>
            <person name="Rast P."/>
            <person name="Oberbeckmann S."/>
            <person name="Bunk B."/>
            <person name="Jeske O."/>
            <person name="Meyerdierks A."/>
            <person name="Storesund J.E."/>
            <person name="Kallscheuer N."/>
            <person name="Luecker S."/>
            <person name="Lage O.M."/>
            <person name="Pohl T."/>
            <person name="Merkel B.J."/>
            <person name="Hornburger P."/>
            <person name="Mueller R.-W."/>
            <person name="Bruemmer F."/>
            <person name="Labrenz M."/>
            <person name="Spormann A.M."/>
            <person name="Op den Camp H."/>
            <person name="Overmann J."/>
            <person name="Amann R."/>
            <person name="Jetten M.S.M."/>
            <person name="Mascher T."/>
            <person name="Medema M.H."/>
            <person name="Devos D.P."/>
            <person name="Kaster A.-K."/>
            <person name="Ovreas L."/>
            <person name="Rohde M."/>
            <person name="Galperin M.Y."/>
            <person name="Jogler C."/>
        </authorList>
    </citation>
    <scope>NUCLEOTIDE SEQUENCE [LARGE SCALE GENOMIC DNA]</scope>
    <source>
        <strain evidence="2 3">V144</strain>
    </source>
</reference>
<evidence type="ECO:0008006" key="4">
    <source>
        <dbReference type="Google" id="ProtNLM"/>
    </source>
</evidence>
<feature type="transmembrane region" description="Helical" evidence="1">
    <location>
        <begin position="158"/>
        <end position="183"/>
    </location>
</feature>
<feature type="transmembrane region" description="Helical" evidence="1">
    <location>
        <begin position="52"/>
        <end position="70"/>
    </location>
</feature>
<proteinExistence type="predicted"/>
<evidence type="ECO:0000256" key="1">
    <source>
        <dbReference type="SAM" id="Phobius"/>
    </source>
</evidence>
<name>A0A517VUP3_9PLAN</name>
<dbReference type="RefSeq" id="WP_144985131.1">
    <property type="nucleotide sequence ID" value="NZ_CP037920.1"/>
</dbReference>
<keyword evidence="1" id="KW-0472">Membrane</keyword>
<keyword evidence="1" id="KW-1133">Transmembrane helix</keyword>
<feature type="transmembrane region" description="Helical" evidence="1">
    <location>
        <begin position="76"/>
        <end position="95"/>
    </location>
</feature>
<keyword evidence="1" id="KW-0812">Transmembrane</keyword>
<evidence type="ECO:0000313" key="3">
    <source>
        <dbReference type="Proteomes" id="UP000318704"/>
    </source>
</evidence>
<dbReference type="Proteomes" id="UP000318704">
    <property type="component" value="Chromosome"/>
</dbReference>
<dbReference type="AlphaFoldDB" id="A0A517VUP3"/>
<accession>A0A517VUP3</accession>
<organism evidence="2 3">
    <name type="scientific">Gimesia aquarii</name>
    <dbReference type="NCBI Taxonomy" id="2527964"/>
    <lineage>
        <taxon>Bacteria</taxon>
        <taxon>Pseudomonadati</taxon>
        <taxon>Planctomycetota</taxon>
        <taxon>Planctomycetia</taxon>
        <taxon>Planctomycetales</taxon>
        <taxon>Planctomycetaceae</taxon>
        <taxon>Gimesia</taxon>
    </lineage>
</organism>
<gene>
    <name evidence="2" type="ORF">V144x_21810</name>
</gene>
<protein>
    <recommendedName>
        <fullName evidence="4">MraY-like glycosyltransferase</fullName>
    </recommendedName>
</protein>
<sequence length="390" mass="45445">MNPDSHMNPDDYQQAWQAHSSQTRVIIDADLLRKEAQRDQISFRSAIFWRDFCEIGIALLMIPLWFYLGAVTSSPWTWYLTVPVLVWMAGFMLVYRMRHKQKPSQPDEPLLICVKRSVTEVEDQIWLLRNVFWWYLLPPSISIMAFFAQVSWESRSEGWLAALMFFIGLSIFLFALYSFIYYLNKRYVHLQLEPRRQELLTLITSLRDETNGEGVDDRVSLPGLPFAQDRLPTSCTSPAKIAIGLFTIVVIMLFLVYMINMAITSNSSHLTSEGYPKISPFAGVRWQESQPEVKLGEEWFKLESLNNVPADEIIAFSQRTYEDLWRKRFEEDLVELLTRMGYPPEDTVTLVVQPLTSTQTQVRVNVPMTKANRRAIREEARKRKHDTSEP</sequence>
<dbReference type="KEGG" id="gaw:V144x_21810"/>
<evidence type="ECO:0000313" key="2">
    <source>
        <dbReference type="EMBL" id="QDT96723.1"/>
    </source>
</evidence>